<feature type="region of interest" description="Disordered" evidence="11">
    <location>
        <begin position="39"/>
        <end position="72"/>
    </location>
</feature>
<dbReference type="Pfam" id="PF01390">
    <property type="entry name" value="SEA"/>
    <property type="match status" value="4"/>
</dbReference>
<evidence type="ECO:0000313" key="15">
    <source>
        <dbReference type="Proteomes" id="UP001152622"/>
    </source>
</evidence>
<dbReference type="GO" id="GO:0008201">
    <property type="term" value="F:heparin binding"/>
    <property type="evidence" value="ECO:0007669"/>
    <property type="project" value="UniProtKB-KW"/>
</dbReference>
<dbReference type="EMBL" id="JAINUF010000001">
    <property type="protein sequence ID" value="KAJ8383142.1"/>
    <property type="molecule type" value="Genomic_DNA"/>
</dbReference>
<dbReference type="Gene3D" id="3.30.70.960">
    <property type="entry name" value="SEA domain"/>
    <property type="match status" value="4"/>
</dbReference>
<feature type="compositionally biased region" description="Low complexity" evidence="11">
    <location>
        <begin position="322"/>
        <end position="336"/>
    </location>
</feature>
<keyword evidence="12" id="KW-0472">Membrane</keyword>
<dbReference type="Proteomes" id="UP001152622">
    <property type="component" value="Chromosome 1"/>
</dbReference>
<accession>A0A9Q1JHG4</accession>
<reference evidence="14" key="1">
    <citation type="journal article" date="2023" name="Science">
        <title>Genome structures resolve the early diversification of teleost fishes.</title>
        <authorList>
            <person name="Parey E."/>
            <person name="Louis A."/>
            <person name="Montfort J."/>
            <person name="Bouchez O."/>
            <person name="Roques C."/>
            <person name="Iampietro C."/>
            <person name="Lluch J."/>
            <person name="Castinel A."/>
            <person name="Donnadieu C."/>
            <person name="Desvignes T."/>
            <person name="Floi Bucao C."/>
            <person name="Jouanno E."/>
            <person name="Wen M."/>
            <person name="Mejri S."/>
            <person name="Dirks R."/>
            <person name="Jansen H."/>
            <person name="Henkel C."/>
            <person name="Chen W.J."/>
            <person name="Zahm M."/>
            <person name="Cabau C."/>
            <person name="Klopp C."/>
            <person name="Thompson A.W."/>
            <person name="Robinson-Rechavi M."/>
            <person name="Braasch I."/>
            <person name="Lecointre G."/>
            <person name="Bobe J."/>
            <person name="Postlethwait J.H."/>
            <person name="Berthelot C."/>
            <person name="Roest Crollius H."/>
            <person name="Guiguen Y."/>
        </authorList>
    </citation>
    <scope>NUCLEOTIDE SEQUENCE</scope>
    <source>
        <strain evidence="14">WJC10195</strain>
    </source>
</reference>
<keyword evidence="7" id="KW-0732">Signal</keyword>
<evidence type="ECO:0000256" key="2">
    <source>
        <dbReference type="ARBA" id="ARBA00004504"/>
    </source>
</evidence>
<dbReference type="InterPro" id="IPR000082">
    <property type="entry name" value="SEA_dom"/>
</dbReference>
<evidence type="ECO:0000256" key="8">
    <source>
        <dbReference type="ARBA" id="ARBA00022737"/>
    </source>
</evidence>
<feature type="compositionally biased region" description="Polar residues" evidence="11">
    <location>
        <begin position="51"/>
        <end position="68"/>
    </location>
</feature>
<gene>
    <name evidence="14" type="ORF">SKAU_G00039200</name>
</gene>
<dbReference type="InterPro" id="IPR036364">
    <property type="entry name" value="SEA_dom_sf"/>
</dbReference>
<protein>
    <recommendedName>
        <fullName evidence="13">SEA domain-containing protein</fullName>
    </recommendedName>
</protein>
<name>A0A9Q1JHG4_SYNKA</name>
<feature type="region of interest" description="Disordered" evidence="11">
    <location>
        <begin position="322"/>
        <end position="350"/>
    </location>
</feature>
<dbReference type="PROSITE" id="PS50024">
    <property type="entry name" value="SEA"/>
    <property type="match status" value="4"/>
</dbReference>
<keyword evidence="8" id="KW-0677">Repeat</keyword>
<keyword evidence="6" id="KW-0358">Heparin-binding</keyword>
<keyword evidence="12" id="KW-1133">Transmembrane helix</keyword>
<proteinExistence type="predicted"/>
<dbReference type="InterPro" id="IPR039861">
    <property type="entry name" value="IMPG"/>
</dbReference>
<feature type="compositionally biased region" description="Polar residues" evidence="11">
    <location>
        <begin position="190"/>
        <end position="208"/>
    </location>
</feature>
<dbReference type="GO" id="GO:0033165">
    <property type="term" value="C:interphotoreceptor matrix"/>
    <property type="evidence" value="ECO:0007669"/>
    <property type="project" value="UniProtKB-SubCell"/>
</dbReference>
<keyword evidence="15" id="KW-1185">Reference proteome</keyword>
<feature type="domain" description="SEA" evidence="13">
    <location>
        <begin position="212"/>
        <end position="318"/>
    </location>
</feature>
<evidence type="ECO:0000313" key="14">
    <source>
        <dbReference type="EMBL" id="KAJ8383142.1"/>
    </source>
</evidence>
<dbReference type="PANTHER" id="PTHR12199">
    <property type="entry name" value="INTERPHOTORECEPTOR MATRIX PROTEOGLYCAN"/>
    <property type="match status" value="1"/>
</dbReference>
<keyword evidence="12" id="KW-0812">Transmembrane</keyword>
<feature type="domain" description="SEA" evidence="13">
    <location>
        <begin position="388"/>
        <end position="512"/>
    </location>
</feature>
<feature type="domain" description="SEA" evidence="13">
    <location>
        <begin position="617"/>
        <end position="727"/>
    </location>
</feature>
<evidence type="ECO:0000256" key="12">
    <source>
        <dbReference type="SAM" id="Phobius"/>
    </source>
</evidence>
<dbReference type="SUPFAM" id="SSF82671">
    <property type="entry name" value="SEA domain"/>
    <property type="match status" value="4"/>
</dbReference>
<dbReference type="OrthoDB" id="10070537at2759"/>
<evidence type="ECO:0000256" key="4">
    <source>
        <dbReference type="ARBA" id="ARBA00022525"/>
    </source>
</evidence>
<evidence type="ECO:0000259" key="13">
    <source>
        <dbReference type="PROSITE" id="PS50024"/>
    </source>
</evidence>
<feature type="transmembrane region" description="Helical" evidence="12">
    <location>
        <begin position="733"/>
        <end position="759"/>
    </location>
</feature>
<feature type="region of interest" description="Disordered" evidence="11">
    <location>
        <begin position="183"/>
        <end position="212"/>
    </location>
</feature>
<evidence type="ECO:0000256" key="6">
    <source>
        <dbReference type="ARBA" id="ARBA00022674"/>
    </source>
</evidence>
<feature type="compositionally biased region" description="Low complexity" evidence="11">
    <location>
        <begin position="39"/>
        <end position="50"/>
    </location>
</feature>
<dbReference type="AlphaFoldDB" id="A0A9Q1JHG4"/>
<feature type="domain" description="SEA" evidence="13">
    <location>
        <begin position="72"/>
        <end position="192"/>
    </location>
</feature>
<evidence type="ECO:0000256" key="11">
    <source>
        <dbReference type="SAM" id="MobiDB-lite"/>
    </source>
</evidence>
<dbReference type="PANTHER" id="PTHR12199:SF5">
    <property type="entry name" value="MUCIN-2-LIKE ISOFORM X1"/>
    <property type="match status" value="1"/>
</dbReference>
<dbReference type="GO" id="GO:0001917">
    <property type="term" value="C:photoreceptor inner segment"/>
    <property type="evidence" value="ECO:0007669"/>
    <property type="project" value="UniProtKB-SubCell"/>
</dbReference>
<evidence type="ECO:0000256" key="5">
    <source>
        <dbReference type="ARBA" id="ARBA00022530"/>
    </source>
</evidence>
<comment type="subcellular location">
    <subcellularLocation>
        <location evidence="2">Cell projection</location>
        <location evidence="2">Cilium</location>
        <location evidence="2">Photoreceptor outer segment</location>
    </subcellularLocation>
    <subcellularLocation>
        <location evidence="1">Photoreceptor inner segment</location>
    </subcellularLocation>
    <subcellularLocation>
        <location evidence="3">Secreted</location>
        <location evidence="3">Extracellular space</location>
        <location evidence="3">Extracellular matrix</location>
        <location evidence="3">Interphotoreceptor matrix</location>
    </subcellularLocation>
</comment>
<evidence type="ECO:0000256" key="1">
    <source>
        <dbReference type="ARBA" id="ARBA00004437"/>
    </source>
</evidence>
<keyword evidence="5" id="KW-0272">Extracellular matrix</keyword>
<evidence type="ECO:0000256" key="10">
    <source>
        <dbReference type="ARBA" id="ARBA00023273"/>
    </source>
</evidence>
<keyword evidence="4" id="KW-0964">Secreted</keyword>
<evidence type="ECO:0000256" key="9">
    <source>
        <dbReference type="ARBA" id="ARBA00023180"/>
    </source>
</evidence>
<evidence type="ECO:0000256" key="7">
    <source>
        <dbReference type="ARBA" id="ARBA00022729"/>
    </source>
</evidence>
<sequence length="787" mass="86513">MTALPTTKTVTEAPTTTQVAVGTPTDVAALGTTQSSATTIAVSSTPTTTQDQEFSSTQPQSANGTVTSRPPAEPALSLEFHLEQDFDEDLKNPSSETFKTLAENITKQLDKIYFRKYGKRFNRTKVNSFRKGSIVVDSSLVFNNFSVIPKTSDVTQTLKEATSSNTSGFSLPVNISTIATTMSSTPTTTQDQEFSSTQPQSANGTVTSRPPAEPALSLEFHLEQDFDEDLKNPSSENFKTLAENITKQLDKIYFRKYGKRFIRTKVNSFRKGSIVVDSSLVFNNFSVIPKTSDVTQTLKEATSSNTSGFSLKVNISTIATTIPKQTPPTTTRTPTTQSDKGTFTLPESLHTGKTTTVPMEMISTLQTDTQTANPSPTPLKRINQKTTKVTTAAANLEIRAILLRFSLRDEFTSHLLDQHSDKYQQLQKTIMTEMNKIFSKEFPKSFFGSIVKGFRNGSVVTDVDLQFKEEVSQDELVSASQVKTILLNAAQDDSSFPLNIIPTSIRAFEKTLVLVNLSLVLSFSSSLDDSMSSFYIETSNALYQWLGAAFSKYYGTESVSSTVKFRNIDGWVGVIVAFEFNVEQRTPDDVLTAAVLSSSSPYLYLKHLLSVNGFHAPVDFFPLSLRITSLSFVADLTDRGSKLFLLYSTLIRTSVIKLYEDKKGFCDVYVTKMTSGSVVARMAVIFEKRSGISSSSVSQVLETGLPQLELNGLTVDPTSFQNASRPLTPPRPFPGYAVAIIVMCGLIIILLLVVVVVGCKTGMWEKLKRSLYSRSQHYDISAVHNGV</sequence>
<comment type="caution">
    <text evidence="14">The sequence shown here is derived from an EMBL/GenBank/DDBJ whole genome shotgun (WGS) entry which is preliminary data.</text>
</comment>
<organism evidence="14 15">
    <name type="scientific">Synaphobranchus kaupii</name>
    <name type="common">Kaup's arrowtooth eel</name>
    <dbReference type="NCBI Taxonomy" id="118154"/>
    <lineage>
        <taxon>Eukaryota</taxon>
        <taxon>Metazoa</taxon>
        <taxon>Chordata</taxon>
        <taxon>Craniata</taxon>
        <taxon>Vertebrata</taxon>
        <taxon>Euteleostomi</taxon>
        <taxon>Actinopterygii</taxon>
        <taxon>Neopterygii</taxon>
        <taxon>Teleostei</taxon>
        <taxon>Anguilliformes</taxon>
        <taxon>Synaphobranchidae</taxon>
        <taxon>Synaphobranchus</taxon>
    </lineage>
</organism>
<dbReference type="GO" id="GO:0001750">
    <property type="term" value="C:photoreceptor outer segment"/>
    <property type="evidence" value="ECO:0007669"/>
    <property type="project" value="UniProtKB-SubCell"/>
</dbReference>
<keyword evidence="9" id="KW-0325">Glycoprotein</keyword>
<dbReference type="SMART" id="SM00200">
    <property type="entry name" value="SEA"/>
    <property type="match status" value="4"/>
</dbReference>
<evidence type="ECO:0000256" key="3">
    <source>
        <dbReference type="ARBA" id="ARBA00004593"/>
    </source>
</evidence>
<keyword evidence="10" id="KW-0966">Cell projection</keyword>
<dbReference type="GO" id="GO:0007601">
    <property type="term" value="P:visual perception"/>
    <property type="evidence" value="ECO:0007669"/>
    <property type="project" value="InterPro"/>
</dbReference>